<accession>A0AAW1LEP5</accession>
<proteinExistence type="predicted"/>
<dbReference type="GO" id="GO:0005777">
    <property type="term" value="C:peroxisome"/>
    <property type="evidence" value="ECO:0007669"/>
    <property type="project" value="InterPro"/>
</dbReference>
<gene>
    <name evidence="6" type="ORF">QE152_g13493</name>
</gene>
<dbReference type="PANTHER" id="PTHR10909">
    <property type="entry name" value="ELECTRON TRANSPORT OXIDOREDUCTASE"/>
    <property type="match status" value="1"/>
</dbReference>
<dbReference type="FunFam" id="2.40.110.10:FF:000005">
    <property type="entry name" value="Acyl-coenzyme A oxidase"/>
    <property type="match status" value="1"/>
</dbReference>
<evidence type="ECO:0000256" key="4">
    <source>
        <dbReference type="ARBA" id="ARBA00022827"/>
    </source>
</evidence>
<dbReference type="InterPro" id="IPR006091">
    <property type="entry name" value="Acyl-CoA_Oxase/DH_mid-dom"/>
</dbReference>
<dbReference type="GO" id="GO:0071949">
    <property type="term" value="F:FAD binding"/>
    <property type="evidence" value="ECO:0007669"/>
    <property type="project" value="InterPro"/>
</dbReference>
<sequence>MVHELIPDFSAGPLDRYRNNATFNWKKLKVFLETEEIVQFKNELYVEIRKHPLLWPHSSTQALDDVRHNALLRMHHLLSIPQLSLYFSRNTQESIAAATILFNLDPNAAIKMNIAVALFAGTVLSMGTERHLPFVEDSLSKKITGCFCLTEIGHGSNARGMKTQATYDVNSKEFVLHSPDFEAAKCWAGSLGQTATHGVVYAQLITPDGVHRDLHIFVVPIRDPNSMLPFPGIVVGDMGEKAGLNGVDNGFIMFDNYRIPRENLLNRTADVDANGNYNSVVRDPNKMHGKSLGGLSGGRIVITHIANIYLTKAITIAIRYAGVRNNLVLRIRKKCRSLNTSCSNIDYFHVLQPFT</sequence>
<evidence type="ECO:0000256" key="1">
    <source>
        <dbReference type="ARBA" id="ARBA00001974"/>
    </source>
</evidence>
<dbReference type="PANTHER" id="PTHR10909:SF390">
    <property type="entry name" value="PEROXISOMAL ACYL-COENZYME A OXIDASE 3"/>
    <property type="match status" value="1"/>
</dbReference>
<protein>
    <submittedName>
        <fullName evidence="6">Acyl-CoA dehydrogenase, middle domain</fullName>
    </submittedName>
</protein>
<dbReference type="EMBL" id="JASPKY010000129">
    <property type="protein sequence ID" value="KAK9731628.1"/>
    <property type="molecule type" value="Genomic_DNA"/>
</dbReference>
<dbReference type="GO" id="GO:0005504">
    <property type="term" value="F:fatty acid binding"/>
    <property type="evidence" value="ECO:0007669"/>
    <property type="project" value="TreeGrafter"/>
</dbReference>
<evidence type="ECO:0000256" key="3">
    <source>
        <dbReference type="ARBA" id="ARBA00022630"/>
    </source>
</evidence>
<dbReference type="SUPFAM" id="SSF56645">
    <property type="entry name" value="Acyl-CoA dehydrogenase NM domain-like"/>
    <property type="match status" value="1"/>
</dbReference>
<evidence type="ECO:0000256" key="2">
    <source>
        <dbReference type="ARBA" id="ARBA00005189"/>
    </source>
</evidence>
<name>A0AAW1LEP5_POPJA</name>
<reference evidence="6 7" key="1">
    <citation type="journal article" date="2024" name="BMC Genomics">
        <title>De novo assembly and annotation of Popillia japonica's genome with initial clues to its potential as an invasive pest.</title>
        <authorList>
            <person name="Cucini C."/>
            <person name="Boschi S."/>
            <person name="Funari R."/>
            <person name="Cardaioli E."/>
            <person name="Iannotti N."/>
            <person name="Marturano G."/>
            <person name="Paoli F."/>
            <person name="Bruttini M."/>
            <person name="Carapelli A."/>
            <person name="Frati F."/>
            <person name="Nardi F."/>
        </authorList>
    </citation>
    <scope>NUCLEOTIDE SEQUENCE [LARGE SCALE GENOMIC DNA]</scope>
    <source>
        <strain evidence="6">DMR45628</strain>
    </source>
</reference>
<dbReference type="AlphaFoldDB" id="A0AAW1LEP5"/>
<organism evidence="6 7">
    <name type="scientific">Popillia japonica</name>
    <name type="common">Japanese beetle</name>
    <dbReference type="NCBI Taxonomy" id="7064"/>
    <lineage>
        <taxon>Eukaryota</taxon>
        <taxon>Metazoa</taxon>
        <taxon>Ecdysozoa</taxon>
        <taxon>Arthropoda</taxon>
        <taxon>Hexapoda</taxon>
        <taxon>Insecta</taxon>
        <taxon>Pterygota</taxon>
        <taxon>Neoptera</taxon>
        <taxon>Endopterygota</taxon>
        <taxon>Coleoptera</taxon>
        <taxon>Polyphaga</taxon>
        <taxon>Scarabaeiformia</taxon>
        <taxon>Scarabaeidae</taxon>
        <taxon>Rutelinae</taxon>
        <taxon>Popillia</taxon>
    </lineage>
</organism>
<comment type="pathway">
    <text evidence="2">Lipid metabolism.</text>
</comment>
<evidence type="ECO:0000313" key="7">
    <source>
        <dbReference type="Proteomes" id="UP001458880"/>
    </source>
</evidence>
<dbReference type="GO" id="GO:0055088">
    <property type="term" value="P:lipid homeostasis"/>
    <property type="evidence" value="ECO:0007669"/>
    <property type="project" value="TreeGrafter"/>
</dbReference>
<dbReference type="InterPro" id="IPR009100">
    <property type="entry name" value="AcylCoA_DH/oxidase_NM_dom_sf"/>
</dbReference>
<keyword evidence="3" id="KW-0285">Flavoprotein</keyword>
<dbReference type="GO" id="GO:0016402">
    <property type="term" value="F:pristanoyl-CoA oxidase activity"/>
    <property type="evidence" value="ECO:0007669"/>
    <property type="project" value="TreeGrafter"/>
</dbReference>
<dbReference type="GO" id="GO:0033540">
    <property type="term" value="P:fatty acid beta-oxidation using acyl-CoA oxidase"/>
    <property type="evidence" value="ECO:0007669"/>
    <property type="project" value="TreeGrafter"/>
</dbReference>
<dbReference type="Proteomes" id="UP001458880">
    <property type="component" value="Unassembled WGS sequence"/>
</dbReference>
<keyword evidence="4" id="KW-0274">FAD</keyword>
<comment type="caution">
    <text evidence="6">The sequence shown here is derived from an EMBL/GenBank/DDBJ whole genome shotgun (WGS) entry which is preliminary data.</text>
</comment>
<dbReference type="InterPro" id="IPR012258">
    <property type="entry name" value="Acyl-CoA_oxidase"/>
</dbReference>
<evidence type="ECO:0000313" key="6">
    <source>
        <dbReference type="EMBL" id="KAK9731628.1"/>
    </source>
</evidence>
<evidence type="ECO:0000259" key="5">
    <source>
        <dbReference type="Pfam" id="PF02770"/>
    </source>
</evidence>
<dbReference type="InterPro" id="IPR046373">
    <property type="entry name" value="Acyl-CoA_Oxase/DH_mid-dom_sf"/>
</dbReference>
<feature type="domain" description="Acyl-CoA oxidase/dehydrogenase middle" evidence="5">
    <location>
        <begin position="146"/>
        <end position="256"/>
    </location>
</feature>
<keyword evidence="7" id="KW-1185">Reference proteome</keyword>
<dbReference type="Pfam" id="PF02770">
    <property type="entry name" value="Acyl-CoA_dh_M"/>
    <property type="match status" value="1"/>
</dbReference>
<comment type="cofactor">
    <cofactor evidence="1">
        <name>FAD</name>
        <dbReference type="ChEBI" id="CHEBI:57692"/>
    </cofactor>
</comment>
<dbReference type="Gene3D" id="2.40.110.10">
    <property type="entry name" value="Butyryl-CoA Dehydrogenase, subunit A, domain 2"/>
    <property type="match status" value="1"/>
</dbReference>